<keyword evidence="1" id="KW-0472">Membrane</keyword>
<dbReference type="Proteomes" id="UP000315377">
    <property type="component" value="Chromosome"/>
</dbReference>
<dbReference type="EMBL" id="CP041405">
    <property type="protein sequence ID" value="QDM43243.1"/>
    <property type="molecule type" value="Genomic_DNA"/>
</dbReference>
<dbReference type="AlphaFoldDB" id="A0AAP9DS41"/>
<accession>A0AAP9DS41</accession>
<organism evidence="3 4">
    <name type="scientific">Paenibacillus thiaminolyticus</name>
    <name type="common">Bacillus thiaminolyticus</name>
    <dbReference type="NCBI Taxonomy" id="49283"/>
    <lineage>
        <taxon>Bacteria</taxon>
        <taxon>Bacillati</taxon>
        <taxon>Bacillota</taxon>
        <taxon>Bacilli</taxon>
        <taxon>Bacillales</taxon>
        <taxon>Paenibacillaceae</taxon>
        <taxon>Paenibacillus</taxon>
    </lineage>
</organism>
<sequence>MNQPVVPHREISPLRRAARRFRHALAGDIRLQVRHQFYTAYALVSTVYIVLLHQLPAEYRATANLLLTFSDPSMLGFFFIGGLVLLEKGQDIHEALFVTPHSPSAYIGSKTVSLMLLSLGSSLLIHISTFGFHRGLGWFLLGVALTSAFFMLVGLGLAARCRTMNGFFFCSVPVCAIFTLPVAEVLGLYGGGLLHALPATGSLLLLQSAFRPVPDGELLFGAACLIVWIGAAYAWAFRSLQLFRHRS</sequence>
<reference evidence="3 4" key="1">
    <citation type="submission" date="2019-07" db="EMBL/GenBank/DDBJ databases">
        <title>Paenibacillus thiaminolyticus NRRL B-4156.</title>
        <authorList>
            <person name="Hehnly C."/>
            <person name="Zhang L."/>
        </authorList>
    </citation>
    <scope>NUCLEOTIDE SEQUENCE [LARGE SCALE GENOMIC DNA]</scope>
    <source>
        <strain evidence="3 4">NRRL B-4156</strain>
    </source>
</reference>
<gene>
    <name evidence="3" type="ORF">FLT43_06760</name>
    <name evidence="2" type="ORF">M5W83_17480</name>
</gene>
<evidence type="ECO:0000313" key="2">
    <source>
        <dbReference type="EMBL" id="MCY9608937.1"/>
    </source>
</evidence>
<proteinExistence type="predicted"/>
<dbReference type="GeneID" id="76995676"/>
<evidence type="ECO:0000313" key="4">
    <source>
        <dbReference type="Proteomes" id="UP000315377"/>
    </source>
</evidence>
<dbReference type="EMBL" id="JAMDMM010000032">
    <property type="protein sequence ID" value="MCY9608937.1"/>
    <property type="molecule type" value="Genomic_DNA"/>
</dbReference>
<feature type="transmembrane region" description="Helical" evidence="1">
    <location>
        <begin position="37"/>
        <end position="55"/>
    </location>
</feature>
<feature type="transmembrane region" description="Helical" evidence="1">
    <location>
        <begin position="218"/>
        <end position="237"/>
    </location>
</feature>
<feature type="transmembrane region" description="Helical" evidence="1">
    <location>
        <begin position="61"/>
        <end position="86"/>
    </location>
</feature>
<keyword evidence="1" id="KW-1133">Transmembrane helix</keyword>
<dbReference type="RefSeq" id="WP_087442432.1">
    <property type="nucleotide sequence ID" value="NZ_CABMNB010000025.1"/>
</dbReference>
<feature type="transmembrane region" description="Helical" evidence="1">
    <location>
        <begin position="112"/>
        <end position="132"/>
    </location>
</feature>
<evidence type="ECO:0000256" key="1">
    <source>
        <dbReference type="SAM" id="Phobius"/>
    </source>
</evidence>
<feature type="transmembrane region" description="Helical" evidence="1">
    <location>
        <begin position="138"/>
        <end position="159"/>
    </location>
</feature>
<name>A0AAP9DS41_PANTH</name>
<dbReference type="Proteomes" id="UP001209276">
    <property type="component" value="Unassembled WGS sequence"/>
</dbReference>
<keyword evidence="1" id="KW-0812">Transmembrane</keyword>
<dbReference type="Pfam" id="PF24686">
    <property type="entry name" value="FLQE3_permease"/>
    <property type="match status" value="1"/>
</dbReference>
<keyword evidence="5" id="KW-1185">Reference proteome</keyword>
<reference evidence="2 5" key="2">
    <citation type="submission" date="2022-05" db="EMBL/GenBank/DDBJ databases">
        <title>Genome Sequencing of Bee-Associated Microbes.</title>
        <authorList>
            <person name="Dunlap C."/>
        </authorList>
    </citation>
    <scope>NUCLEOTIDE SEQUENCE [LARGE SCALE GENOMIC DNA]</scope>
    <source>
        <strain evidence="2 5">NRRL B-14613</strain>
    </source>
</reference>
<evidence type="ECO:0000313" key="3">
    <source>
        <dbReference type="EMBL" id="QDM43243.1"/>
    </source>
</evidence>
<feature type="transmembrane region" description="Helical" evidence="1">
    <location>
        <begin position="166"/>
        <end position="183"/>
    </location>
</feature>
<protein>
    <submittedName>
        <fullName evidence="3">ABC transporter permease</fullName>
    </submittedName>
</protein>
<evidence type="ECO:0000313" key="5">
    <source>
        <dbReference type="Proteomes" id="UP001209276"/>
    </source>
</evidence>
<dbReference type="InterPro" id="IPR056926">
    <property type="entry name" value="FLQE3_permease"/>
</dbReference>